<protein>
    <submittedName>
        <fullName evidence="2">Uncharacterized protein</fullName>
    </submittedName>
</protein>
<sequence length="151" mass="16851">MPRPDFPAEARRGRRCEHCGRHITPGRIQVALVPDPSAVDFTEYAMHGRRLVYACCDEHLTAVVERAHVGWSEAQWWFELLSQASLHPSLQDATVERIAREARLAPEQLHAAMTWNSRCTPSHARLPGGQLLPAIPDPRKPLGPEPPGTSQ</sequence>
<dbReference type="EMBL" id="PDJK01000001">
    <property type="protein sequence ID" value="PFG57212.1"/>
    <property type="molecule type" value="Genomic_DNA"/>
</dbReference>
<dbReference type="Proteomes" id="UP000243542">
    <property type="component" value="Unassembled WGS sequence"/>
</dbReference>
<organism evidence="2 3">
    <name type="scientific">Amycolatopsis sulphurea</name>
    <dbReference type="NCBI Taxonomy" id="76022"/>
    <lineage>
        <taxon>Bacteria</taxon>
        <taxon>Bacillati</taxon>
        <taxon>Actinomycetota</taxon>
        <taxon>Actinomycetes</taxon>
        <taxon>Pseudonocardiales</taxon>
        <taxon>Pseudonocardiaceae</taxon>
        <taxon>Amycolatopsis</taxon>
    </lineage>
</organism>
<gene>
    <name evidence="2" type="ORF">ATK36_0777</name>
</gene>
<dbReference type="AlphaFoldDB" id="A0A2A9G2Y2"/>
<evidence type="ECO:0000313" key="2">
    <source>
        <dbReference type="EMBL" id="PFG57212.1"/>
    </source>
</evidence>
<comment type="caution">
    <text evidence="2">The sequence shown here is derived from an EMBL/GenBank/DDBJ whole genome shotgun (WGS) entry which is preliminary data.</text>
</comment>
<feature type="region of interest" description="Disordered" evidence="1">
    <location>
        <begin position="126"/>
        <end position="151"/>
    </location>
</feature>
<reference evidence="2 3" key="1">
    <citation type="submission" date="2017-10" db="EMBL/GenBank/DDBJ databases">
        <title>Sequencing the genomes of 1000 actinobacteria strains.</title>
        <authorList>
            <person name="Klenk H.-P."/>
        </authorList>
    </citation>
    <scope>NUCLEOTIDE SEQUENCE [LARGE SCALE GENOMIC DNA]</scope>
    <source>
        <strain evidence="2 3">DSM 46092</strain>
    </source>
</reference>
<proteinExistence type="predicted"/>
<name>A0A2A9G2Y2_9PSEU</name>
<evidence type="ECO:0000313" key="3">
    <source>
        <dbReference type="Proteomes" id="UP000243542"/>
    </source>
</evidence>
<evidence type="ECO:0000256" key="1">
    <source>
        <dbReference type="SAM" id="MobiDB-lite"/>
    </source>
</evidence>
<keyword evidence="3" id="KW-1185">Reference proteome</keyword>
<dbReference type="RefSeq" id="WP_098509836.1">
    <property type="nucleotide sequence ID" value="NZ_JBIAKZ010000010.1"/>
</dbReference>
<accession>A0A2A9G2Y2</accession>